<keyword evidence="4" id="KW-0028">Amino-acid biosynthesis</keyword>
<dbReference type="InterPro" id="IPR029036">
    <property type="entry name" value="P5CR_dimer"/>
</dbReference>
<name>A0A3B0VYW8_9ZZZZ</name>
<dbReference type="FunFam" id="1.10.3730.10:FF:000001">
    <property type="entry name" value="Pyrroline-5-carboxylate reductase"/>
    <property type="match status" value="1"/>
</dbReference>
<accession>A0A3B0VYW8</accession>
<evidence type="ECO:0000256" key="7">
    <source>
        <dbReference type="ARBA" id="ARBA00023002"/>
    </source>
</evidence>
<dbReference type="EMBL" id="UOEW01000145">
    <property type="protein sequence ID" value="VAW36564.1"/>
    <property type="molecule type" value="Genomic_DNA"/>
</dbReference>
<evidence type="ECO:0000256" key="5">
    <source>
        <dbReference type="ARBA" id="ARBA00022650"/>
    </source>
</evidence>
<dbReference type="InterPro" id="IPR028939">
    <property type="entry name" value="P5C_Rdtase_cat_N"/>
</dbReference>
<dbReference type="HAMAP" id="MF_01925">
    <property type="entry name" value="P5C_reductase"/>
    <property type="match status" value="1"/>
</dbReference>
<dbReference type="InterPro" id="IPR008927">
    <property type="entry name" value="6-PGluconate_DH-like_C_sf"/>
</dbReference>
<dbReference type="GO" id="GO:0004735">
    <property type="term" value="F:pyrroline-5-carboxylate reductase activity"/>
    <property type="evidence" value="ECO:0007669"/>
    <property type="project" value="UniProtKB-EC"/>
</dbReference>
<reference evidence="10" key="1">
    <citation type="submission" date="2018-06" db="EMBL/GenBank/DDBJ databases">
        <authorList>
            <person name="Zhirakovskaya E."/>
        </authorList>
    </citation>
    <scope>NUCLEOTIDE SEQUENCE</scope>
</reference>
<evidence type="ECO:0000256" key="3">
    <source>
        <dbReference type="ARBA" id="ARBA00022490"/>
    </source>
</evidence>
<evidence type="ECO:0000259" key="8">
    <source>
        <dbReference type="Pfam" id="PF03807"/>
    </source>
</evidence>
<dbReference type="SUPFAM" id="SSF51735">
    <property type="entry name" value="NAD(P)-binding Rossmann-fold domains"/>
    <property type="match status" value="1"/>
</dbReference>
<dbReference type="SUPFAM" id="SSF48179">
    <property type="entry name" value="6-phosphogluconate dehydrogenase C-terminal domain-like"/>
    <property type="match status" value="1"/>
</dbReference>
<evidence type="ECO:0000313" key="10">
    <source>
        <dbReference type="EMBL" id="VAW36564.1"/>
    </source>
</evidence>
<dbReference type="AlphaFoldDB" id="A0A3B0VYW8"/>
<dbReference type="Pfam" id="PF03807">
    <property type="entry name" value="F420_oxidored"/>
    <property type="match status" value="1"/>
</dbReference>
<dbReference type="FunFam" id="3.40.50.720:FF:000105">
    <property type="entry name" value="Pyrroline-5-carboxylate reductase"/>
    <property type="match status" value="1"/>
</dbReference>
<feature type="domain" description="Pyrroline-5-carboxylate reductase catalytic N-terminal" evidence="8">
    <location>
        <begin position="8"/>
        <end position="103"/>
    </location>
</feature>
<keyword evidence="5" id="KW-0641">Proline biosynthesis</keyword>
<dbReference type="Pfam" id="PF14748">
    <property type="entry name" value="P5CR_dimer"/>
    <property type="match status" value="1"/>
</dbReference>
<protein>
    <submittedName>
        <fullName evidence="10">Pyrroline-5-carboxylate reductase</fullName>
        <ecNumber evidence="10">1.5.1.2</ecNumber>
    </submittedName>
</protein>
<comment type="pathway">
    <text evidence="1">Amino-acid biosynthesis; L-proline biosynthesis; L-proline from L-glutamate 5-semialdehyde: step 1/1.</text>
</comment>
<evidence type="ECO:0000256" key="6">
    <source>
        <dbReference type="ARBA" id="ARBA00022857"/>
    </source>
</evidence>
<dbReference type="PIRSF" id="PIRSF000193">
    <property type="entry name" value="Pyrrol-5-carb_rd"/>
    <property type="match status" value="1"/>
</dbReference>
<sequence>MKKLTDLKVRFVGAGNMATSLIGGLLKRGFLPSQITASDPGGHQRQIATEKFGVQTFGDNNSHFGIPDVVILAVKPQIIQQVALDISNSVAETNALVISIAAGIKIEHLEQWLADDTAIVRTMPNTPALIGEGATGLFANKNVTKQQRHLTEGIMDSVGISHWVDAEFKIDVVTALSGSGPAYFFLFMEYMQKTAIELGLSPEVAARLTEQTALGSAILAQRSADDITMLRQKVTSPNGTTEAALKSFDSNHLEQVIKQALTAANDRSIQLSKDFS</sequence>
<gene>
    <name evidence="10" type="ORF">MNBD_GAMMA01-2213</name>
</gene>
<keyword evidence="3" id="KW-0963">Cytoplasm</keyword>
<evidence type="ECO:0000256" key="2">
    <source>
        <dbReference type="ARBA" id="ARBA00005525"/>
    </source>
</evidence>
<dbReference type="InterPro" id="IPR036291">
    <property type="entry name" value="NAD(P)-bd_dom_sf"/>
</dbReference>
<dbReference type="PANTHER" id="PTHR11645">
    <property type="entry name" value="PYRROLINE-5-CARBOXYLATE REDUCTASE"/>
    <property type="match status" value="1"/>
</dbReference>
<dbReference type="Gene3D" id="1.10.3730.10">
    <property type="entry name" value="ProC C-terminal domain-like"/>
    <property type="match status" value="1"/>
</dbReference>
<proteinExistence type="inferred from homology"/>
<evidence type="ECO:0000259" key="9">
    <source>
        <dbReference type="Pfam" id="PF14748"/>
    </source>
</evidence>
<dbReference type="NCBIfam" id="TIGR00112">
    <property type="entry name" value="proC"/>
    <property type="match status" value="1"/>
</dbReference>
<dbReference type="EC" id="1.5.1.2" evidence="10"/>
<keyword evidence="7 10" id="KW-0560">Oxidoreductase</keyword>
<evidence type="ECO:0000256" key="1">
    <source>
        <dbReference type="ARBA" id="ARBA00005205"/>
    </source>
</evidence>
<evidence type="ECO:0000256" key="4">
    <source>
        <dbReference type="ARBA" id="ARBA00022605"/>
    </source>
</evidence>
<keyword evidence="6" id="KW-0521">NADP</keyword>
<dbReference type="InterPro" id="IPR000304">
    <property type="entry name" value="Pyrroline-COOH_reductase"/>
</dbReference>
<organism evidence="10">
    <name type="scientific">hydrothermal vent metagenome</name>
    <dbReference type="NCBI Taxonomy" id="652676"/>
    <lineage>
        <taxon>unclassified sequences</taxon>
        <taxon>metagenomes</taxon>
        <taxon>ecological metagenomes</taxon>
    </lineage>
</organism>
<dbReference type="GO" id="GO:0055129">
    <property type="term" value="P:L-proline biosynthetic process"/>
    <property type="evidence" value="ECO:0007669"/>
    <property type="project" value="TreeGrafter"/>
</dbReference>
<feature type="domain" description="Pyrroline-5-carboxylate reductase dimerisation" evidence="9">
    <location>
        <begin position="169"/>
        <end position="270"/>
    </location>
</feature>
<comment type="similarity">
    <text evidence="2">Belongs to the pyrroline-5-carboxylate reductase family.</text>
</comment>
<dbReference type="PANTHER" id="PTHR11645:SF0">
    <property type="entry name" value="PYRROLINE-5-CARBOXYLATE REDUCTASE 3"/>
    <property type="match status" value="1"/>
</dbReference>
<dbReference type="Gene3D" id="3.40.50.720">
    <property type="entry name" value="NAD(P)-binding Rossmann-like Domain"/>
    <property type="match status" value="1"/>
</dbReference>